<evidence type="ECO:0000313" key="2">
    <source>
        <dbReference type="EMBL" id="GAC42676.1"/>
    </source>
</evidence>
<dbReference type="Proteomes" id="UP000029453">
    <property type="component" value="Unassembled WGS sequence"/>
</dbReference>
<keyword evidence="1" id="KW-1133">Transmembrane helix</keyword>
<protein>
    <submittedName>
        <fullName evidence="2">Membrane protein</fullName>
    </submittedName>
</protein>
<gene>
    <name evidence="2" type="ORF">PPOP_2036</name>
</gene>
<proteinExistence type="predicted"/>
<dbReference type="AlphaFoldDB" id="M9LPZ5"/>
<feature type="transmembrane region" description="Helical" evidence="1">
    <location>
        <begin position="99"/>
        <end position="118"/>
    </location>
</feature>
<dbReference type="RefSeq" id="WP_006286162.1">
    <property type="nucleotide sequence ID" value="NZ_BALG01000133.1"/>
</dbReference>
<keyword evidence="1" id="KW-0472">Membrane</keyword>
<accession>M9LPZ5</accession>
<keyword evidence="1" id="KW-0812">Transmembrane</keyword>
<evidence type="ECO:0000313" key="3">
    <source>
        <dbReference type="Proteomes" id="UP000029453"/>
    </source>
</evidence>
<organism evidence="2 3">
    <name type="scientific">Paenibacillus popilliae ATCC 14706</name>
    <dbReference type="NCBI Taxonomy" id="1212764"/>
    <lineage>
        <taxon>Bacteria</taxon>
        <taxon>Bacillati</taxon>
        <taxon>Bacillota</taxon>
        <taxon>Bacilli</taxon>
        <taxon>Bacillales</taxon>
        <taxon>Paenibacillaceae</taxon>
        <taxon>Paenibacillus</taxon>
    </lineage>
</organism>
<comment type="caution">
    <text evidence="2">The sequence shown here is derived from an EMBL/GenBank/DDBJ whole genome shotgun (WGS) entry which is preliminary data.</text>
</comment>
<feature type="transmembrane region" description="Helical" evidence="1">
    <location>
        <begin position="7"/>
        <end position="25"/>
    </location>
</feature>
<keyword evidence="3" id="KW-1185">Reference proteome</keyword>
<feature type="transmembrane region" description="Helical" evidence="1">
    <location>
        <begin position="31"/>
        <end position="47"/>
    </location>
</feature>
<evidence type="ECO:0000256" key="1">
    <source>
        <dbReference type="SAM" id="Phobius"/>
    </source>
</evidence>
<dbReference type="EMBL" id="BALG01000133">
    <property type="protein sequence ID" value="GAC42676.1"/>
    <property type="molecule type" value="Genomic_DNA"/>
</dbReference>
<reference evidence="2 3" key="1">
    <citation type="submission" date="2012-10" db="EMBL/GenBank/DDBJ databases">
        <title>Draft Genome Sequence of Paenibacillus popilliae ATCC 14706T.</title>
        <authorList>
            <person name="Iiyama K."/>
            <person name="Mori K."/>
            <person name="Mon H."/>
            <person name="Chieda Y."/>
            <person name="Lee J.M."/>
            <person name="Kusakabe T."/>
            <person name="Tashiro K."/>
            <person name="Asano S."/>
            <person name="Yasunaga-Aoki C."/>
            <person name="Shimizu S."/>
        </authorList>
    </citation>
    <scope>NUCLEOTIDE SEQUENCE [LARGE SCALE GENOMIC DNA]</scope>
    <source>
        <strain evidence="2 3">ATCC 14706</strain>
    </source>
</reference>
<sequence length="127" mass="14178">MELTQLLFIQANLILLLLVSLGLFMLALSLLFKHVVAGYAGVVALILQSHSSIFDNHSGLIYTPLAQAILALHAPYYFYVLPMEHNQASVEIINNFTPIYSTFYFLVVIAGLFALCLVRIRTMNMGE</sequence>
<name>M9LPZ5_PAEPP</name>
<feature type="transmembrane region" description="Helical" evidence="1">
    <location>
        <begin position="59"/>
        <end position="79"/>
    </location>
</feature>